<dbReference type="PANTHER" id="PTHR11227">
    <property type="entry name" value="WD-REPEAT PROTEIN INTERACTING WITH PHOSPHOINOSIDES WIPI -RELATED"/>
    <property type="match status" value="1"/>
</dbReference>
<dbReference type="SMART" id="SM00320">
    <property type="entry name" value="WD40"/>
    <property type="match status" value="2"/>
</dbReference>
<dbReference type="InterPro" id="IPR015943">
    <property type="entry name" value="WD40/YVTN_repeat-like_dom_sf"/>
</dbReference>
<keyword evidence="2" id="KW-0677">Repeat</keyword>
<dbReference type="Pfam" id="PF21032">
    <property type="entry name" value="PROPPIN"/>
    <property type="match status" value="1"/>
</dbReference>
<comment type="similarity">
    <text evidence="3">Belongs to the WD repeat PROPPIN family.</text>
</comment>
<sequence length="452" mass="49444">MAAMAEAAAPKAGYETDMASRENVYLLTYSFNQDFSCFVCGTTAGFRVFTLQDSKEGSGIAERLRREPCPKSSVMHVAMLYKSSIFAMVNQTFEPSGEPSQGCRNKVQIWEERKQKVVAELRCRNEVKGVCLHRDIIVMVCEYVIYVYTSGDVKVILHLDTGSNKLGLCALATGSDPWLLCCPAQNKGAIRIQVGQDAQATHVFQAHQSGLAALALNASGSLVATASETGTVMKVFRTADGEALYRLRRSTRPASISSLAFRPDDCYLAVASSSVTVHIFKLDNATATEVDEKTDKENSLASSPALEPAPDPQWPSPLTALQTLQSKAAEAVRGLTPQYLADLRSFGQFRLPDMDGGTPAVDTRSKQATIAGPILAFHKTEPRLYILHYNGFLYECSFQPDFDPKATQECSFISATTWFATRPDFKVSKPITELRTEPGGEGDDAADEWQLL</sequence>
<reference evidence="5 6" key="1">
    <citation type="submission" date="2024-02" db="EMBL/GenBank/DDBJ databases">
        <authorList>
            <person name="Chen Y."/>
            <person name="Shah S."/>
            <person name="Dougan E. K."/>
            <person name="Thang M."/>
            <person name="Chan C."/>
        </authorList>
    </citation>
    <scope>NUCLEOTIDE SEQUENCE [LARGE SCALE GENOMIC DNA]</scope>
</reference>
<evidence type="ECO:0000313" key="5">
    <source>
        <dbReference type="EMBL" id="CAK9099300.1"/>
    </source>
</evidence>
<dbReference type="InterPro" id="IPR001680">
    <property type="entry name" value="WD40_rpt"/>
</dbReference>
<dbReference type="Gene3D" id="2.130.10.10">
    <property type="entry name" value="YVTN repeat-like/Quinoprotein amine dehydrogenase"/>
    <property type="match status" value="1"/>
</dbReference>
<feature type="region of interest" description="Disordered" evidence="4">
    <location>
        <begin position="290"/>
        <end position="317"/>
    </location>
</feature>
<gene>
    <name evidence="5" type="ORF">CCMP2556_LOCUS47001</name>
</gene>
<protein>
    <submittedName>
        <fullName evidence="5">Uncharacterized protein</fullName>
    </submittedName>
</protein>
<evidence type="ECO:0000256" key="4">
    <source>
        <dbReference type="SAM" id="MobiDB-lite"/>
    </source>
</evidence>
<evidence type="ECO:0000256" key="1">
    <source>
        <dbReference type="ARBA" id="ARBA00022574"/>
    </source>
</evidence>
<dbReference type="Proteomes" id="UP001642484">
    <property type="component" value="Unassembled WGS sequence"/>
</dbReference>
<evidence type="ECO:0000313" key="6">
    <source>
        <dbReference type="Proteomes" id="UP001642484"/>
    </source>
</evidence>
<keyword evidence="6" id="KW-1185">Reference proteome</keyword>
<evidence type="ECO:0000256" key="3">
    <source>
        <dbReference type="ARBA" id="ARBA00025740"/>
    </source>
</evidence>
<accession>A0ABP0RFD9</accession>
<dbReference type="EMBL" id="CAXAMN010025929">
    <property type="protein sequence ID" value="CAK9099300.1"/>
    <property type="molecule type" value="Genomic_DNA"/>
</dbReference>
<dbReference type="SUPFAM" id="SSF50978">
    <property type="entry name" value="WD40 repeat-like"/>
    <property type="match status" value="1"/>
</dbReference>
<comment type="caution">
    <text evidence="5">The sequence shown here is derived from an EMBL/GenBank/DDBJ whole genome shotgun (WGS) entry which is preliminary data.</text>
</comment>
<keyword evidence="1" id="KW-0853">WD repeat</keyword>
<organism evidence="5 6">
    <name type="scientific">Durusdinium trenchii</name>
    <dbReference type="NCBI Taxonomy" id="1381693"/>
    <lineage>
        <taxon>Eukaryota</taxon>
        <taxon>Sar</taxon>
        <taxon>Alveolata</taxon>
        <taxon>Dinophyceae</taxon>
        <taxon>Suessiales</taxon>
        <taxon>Symbiodiniaceae</taxon>
        <taxon>Durusdinium</taxon>
    </lineage>
</organism>
<dbReference type="InterPro" id="IPR036322">
    <property type="entry name" value="WD40_repeat_dom_sf"/>
</dbReference>
<dbReference type="InterPro" id="IPR048720">
    <property type="entry name" value="PROPPIN"/>
</dbReference>
<evidence type="ECO:0000256" key="2">
    <source>
        <dbReference type="ARBA" id="ARBA00022737"/>
    </source>
</evidence>
<name>A0ABP0RFD9_9DINO</name>
<proteinExistence type="inferred from homology"/>